<dbReference type="EMBL" id="FOZG01000001">
    <property type="protein sequence ID" value="SFR84353.1"/>
    <property type="molecule type" value="Genomic_DNA"/>
</dbReference>
<dbReference type="AlphaFoldDB" id="A0A1I6JZG8"/>
<dbReference type="Proteomes" id="UP000198824">
    <property type="component" value="Unassembled WGS sequence"/>
</dbReference>
<keyword evidence="1" id="KW-0808">Transferase</keyword>
<dbReference type="Pfam" id="PF00483">
    <property type="entry name" value="NTP_transferase"/>
    <property type="match status" value="1"/>
</dbReference>
<sequence>MTDERAMTIDKAIILSAGKGSRLLPLTEDTPKCLLDCSGKTLLEWQLDALFAGGFTEAVIVTGFREDKVERVAEAQRAAGRAVTTLFNPFYHVADNLGSIWMARGAFDRDCAVLNGDTLISPDIVRLLREGAAADAITLSVNEKDDFDADDMKVLREGSRLLRVGKTIEAYDAESIGFMAFAGAGRAAFLAEVEAWMRRPEGVTSWYLKAIDRIAAGGIVGTVAIGEAAWQEVDFPPDLVAAKALTAKWAVAGGF</sequence>
<evidence type="ECO:0000313" key="5">
    <source>
        <dbReference type="Proteomes" id="UP000198824"/>
    </source>
</evidence>
<proteinExistence type="predicted"/>
<name>A0A1I6JZG8_9SPHN</name>
<dbReference type="GO" id="GO:0016779">
    <property type="term" value="F:nucleotidyltransferase activity"/>
    <property type="evidence" value="ECO:0007669"/>
    <property type="project" value="UniProtKB-KW"/>
</dbReference>
<evidence type="ECO:0000256" key="1">
    <source>
        <dbReference type="ARBA" id="ARBA00022679"/>
    </source>
</evidence>
<organism evidence="4 5">
    <name type="scientific">Sphingomonas jatrophae</name>
    <dbReference type="NCBI Taxonomy" id="1166337"/>
    <lineage>
        <taxon>Bacteria</taxon>
        <taxon>Pseudomonadati</taxon>
        <taxon>Pseudomonadota</taxon>
        <taxon>Alphaproteobacteria</taxon>
        <taxon>Sphingomonadales</taxon>
        <taxon>Sphingomonadaceae</taxon>
        <taxon>Sphingomonas</taxon>
    </lineage>
</organism>
<keyword evidence="4" id="KW-0418">Kinase</keyword>
<dbReference type="STRING" id="1166337.SAMN05192580_1124"/>
<keyword evidence="5" id="KW-1185">Reference proteome</keyword>
<reference evidence="4 5" key="1">
    <citation type="submission" date="2016-10" db="EMBL/GenBank/DDBJ databases">
        <authorList>
            <person name="de Groot N.N."/>
        </authorList>
    </citation>
    <scope>NUCLEOTIDE SEQUENCE [LARGE SCALE GENOMIC DNA]</scope>
    <source>
        <strain evidence="4 5">S5-249</strain>
    </source>
</reference>
<dbReference type="SUPFAM" id="SSF53448">
    <property type="entry name" value="Nucleotide-diphospho-sugar transferases"/>
    <property type="match status" value="1"/>
</dbReference>
<dbReference type="InterPro" id="IPR050065">
    <property type="entry name" value="GlmU-like"/>
</dbReference>
<dbReference type="PANTHER" id="PTHR43584">
    <property type="entry name" value="NUCLEOTIDYL TRANSFERASE"/>
    <property type="match status" value="1"/>
</dbReference>
<dbReference type="InterPro" id="IPR005835">
    <property type="entry name" value="NTP_transferase_dom"/>
</dbReference>
<gene>
    <name evidence="4" type="ORF">SAMN05192580_1124</name>
</gene>
<accession>A0A1I6JZG8</accession>
<protein>
    <submittedName>
        <fullName evidence="4">Choline kinase</fullName>
    </submittedName>
</protein>
<dbReference type="GO" id="GO:0016301">
    <property type="term" value="F:kinase activity"/>
    <property type="evidence" value="ECO:0007669"/>
    <property type="project" value="UniProtKB-KW"/>
</dbReference>
<dbReference type="PANTHER" id="PTHR43584:SF8">
    <property type="entry name" value="N-ACETYLMURAMATE ALPHA-1-PHOSPHATE URIDYLYLTRANSFERASE"/>
    <property type="match status" value="1"/>
</dbReference>
<dbReference type="InterPro" id="IPR029044">
    <property type="entry name" value="Nucleotide-diphossugar_trans"/>
</dbReference>
<feature type="domain" description="Nucleotidyl transferase" evidence="3">
    <location>
        <begin position="11"/>
        <end position="144"/>
    </location>
</feature>
<evidence type="ECO:0000256" key="2">
    <source>
        <dbReference type="ARBA" id="ARBA00022695"/>
    </source>
</evidence>
<keyword evidence="2" id="KW-0548">Nucleotidyltransferase</keyword>
<evidence type="ECO:0000313" key="4">
    <source>
        <dbReference type="EMBL" id="SFR84353.1"/>
    </source>
</evidence>
<dbReference type="Gene3D" id="3.90.550.10">
    <property type="entry name" value="Spore Coat Polysaccharide Biosynthesis Protein SpsA, Chain A"/>
    <property type="match status" value="1"/>
</dbReference>
<evidence type="ECO:0000259" key="3">
    <source>
        <dbReference type="Pfam" id="PF00483"/>
    </source>
</evidence>